<evidence type="ECO:0000256" key="2">
    <source>
        <dbReference type="ARBA" id="ARBA00022654"/>
    </source>
</evidence>
<evidence type="ECO:0000313" key="10">
    <source>
        <dbReference type="Proteomes" id="UP000254051"/>
    </source>
</evidence>
<dbReference type="Pfam" id="PF04647">
    <property type="entry name" value="AgrB"/>
    <property type="match status" value="1"/>
</dbReference>
<keyword evidence="3" id="KW-0645">Protease</keyword>
<dbReference type="SMART" id="SM00793">
    <property type="entry name" value="AgrB"/>
    <property type="match status" value="1"/>
</dbReference>
<keyword evidence="10" id="KW-1185">Reference proteome</keyword>
<evidence type="ECO:0000256" key="8">
    <source>
        <dbReference type="SAM" id="Phobius"/>
    </source>
</evidence>
<dbReference type="GO" id="GO:0008233">
    <property type="term" value="F:peptidase activity"/>
    <property type="evidence" value="ECO:0007669"/>
    <property type="project" value="UniProtKB-KW"/>
</dbReference>
<evidence type="ECO:0000256" key="6">
    <source>
        <dbReference type="ARBA" id="ARBA00022989"/>
    </source>
</evidence>
<dbReference type="Proteomes" id="UP000254051">
    <property type="component" value="Unassembled WGS sequence"/>
</dbReference>
<dbReference type="InterPro" id="IPR006741">
    <property type="entry name" value="AgrB"/>
</dbReference>
<dbReference type="GO" id="GO:0009372">
    <property type="term" value="P:quorum sensing"/>
    <property type="evidence" value="ECO:0007669"/>
    <property type="project" value="UniProtKB-KW"/>
</dbReference>
<proteinExistence type="predicted"/>
<evidence type="ECO:0000256" key="5">
    <source>
        <dbReference type="ARBA" id="ARBA00022801"/>
    </source>
</evidence>
<keyword evidence="2" id="KW-0673">Quorum sensing</keyword>
<keyword evidence="5" id="KW-0378">Hydrolase</keyword>
<dbReference type="RefSeq" id="WP_109711721.1">
    <property type="nucleotide sequence ID" value="NZ_QGDS01000007.1"/>
</dbReference>
<keyword evidence="1" id="KW-1003">Cell membrane</keyword>
<dbReference type="OrthoDB" id="9815055at2"/>
<accession>A0A315ZUX7</accession>
<feature type="transmembrane region" description="Helical" evidence="8">
    <location>
        <begin position="38"/>
        <end position="64"/>
    </location>
</feature>
<feature type="transmembrane region" description="Helical" evidence="8">
    <location>
        <begin position="147"/>
        <end position="167"/>
    </location>
</feature>
<evidence type="ECO:0000313" key="9">
    <source>
        <dbReference type="EMBL" id="SUQ14645.1"/>
    </source>
</evidence>
<dbReference type="GO" id="GO:0016020">
    <property type="term" value="C:membrane"/>
    <property type="evidence" value="ECO:0007669"/>
    <property type="project" value="InterPro"/>
</dbReference>
<feature type="transmembrane region" description="Helical" evidence="8">
    <location>
        <begin position="76"/>
        <end position="95"/>
    </location>
</feature>
<sequence>MIRKWAERIVFIQVYRGILEEDKKVTYVFGYQLLIGKIISSILMILIAGIMGTFWEMLLFMAAFIPLRQYAGGFHFAKAEVCITFSALVSVIIAIGFKEVFYTMPLYVWIGVVIVSGIFIWKLGPADTKNKRLDDIEKKVYACRTKIVLAVELLIFVISVCLQIQMVNIVIPITQFVILVGIITVVIQKFLKNS</sequence>
<keyword evidence="4 8" id="KW-0812">Transmembrane</keyword>
<keyword evidence="7 8" id="KW-0472">Membrane</keyword>
<evidence type="ECO:0000256" key="1">
    <source>
        <dbReference type="ARBA" id="ARBA00022475"/>
    </source>
</evidence>
<name>A0A315ZUX7_9FIRM</name>
<organism evidence="9 10">
    <name type="scientific">Faecalicatena contorta</name>
    <dbReference type="NCBI Taxonomy" id="39482"/>
    <lineage>
        <taxon>Bacteria</taxon>
        <taxon>Bacillati</taxon>
        <taxon>Bacillota</taxon>
        <taxon>Clostridia</taxon>
        <taxon>Lachnospirales</taxon>
        <taxon>Lachnospiraceae</taxon>
        <taxon>Faecalicatena</taxon>
    </lineage>
</organism>
<evidence type="ECO:0000256" key="4">
    <source>
        <dbReference type="ARBA" id="ARBA00022692"/>
    </source>
</evidence>
<evidence type="ECO:0000256" key="7">
    <source>
        <dbReference type="ARBA" id="ARBA00023136"/>
    </source>
</evidence>
<reference evidence="10" key="1">
    <citation type="submission" date="2017-07" db="EMBL/GenBank/DDBJ databases">
        <authorList>
            <person name="Varghese N."/>
            <person name="Submissions S."/>
        </authorList>
    </citation>
    <scope>NUCLEOTIDE SEQUENCE [LARGE SCALE GENOMIC DNA]</scope>
    <source>
        <strain evidence="10">NLAE-zl-C134</strain>
    </source>
</reference>
<keyword evidence="6 8" id="KW-1133">Transmembrane helix</keyword>
<feature type="transmembrane region" description="Helical" evidence="8">
    <location>
        <begin position="173"/>
        <end position="191"/>
    </location>
</feature>
<protein>
    <submittedName>
        <fullName evidence="9">Accessory gene regulator B</fullName>
    </submittedName>
</protein>
<dbReference type="AlphaFoldDB" id="A0A315ZUX7"/>
<dbReference type="EMBL" id="UHJJ01000007">
    <property type="protein sequence ID" value="SUQ14645.1"/>
    <property type="molecule type" value="Genomic_DNA"/>
</dbReference>
<evidence type="ECO:0000256" key="3">
    <source>
        <dbReference type="ARBA" id="ARBA00022670"/>
    </source>
</evidence>
<feature type="transmembrane region" description="Helical" evidence="8">
    <location>
        <begin position="107"/>
        <end position="126"/>
    </location>
</feature>
<dbReference type="GO" id="GO:0006508">
    <property type="term" value="P:proteolysis"/>
    <property type="evidence" value="ECO:0007669"/>
    <property type="project" value="UniProtKB-KW"/>
</dbReference>
<gene>
    <name evidence="9" type="ORF">SAMN05216529_10799</name>
</gene>